<comment type="similarity">
    <text evidence="2">Belongs to the NADH:flavin oxidoreductase/NADH oxidase family.</text>
</comment>
<dbReference type="RefSeq" id="WP_088238018.1">
    <property type="nucleotide sequence ID" value="NZ_FMAY01000001.1"/>
</dbReference>
<organism evidence="5 6">
    <name type="scientific">Kosakonia oryzendophytica</name>
    <dbReference type="NCBI Taxonomy" id="1005665"/>
    <lineage>
        <taxon>Bacteria</taxon>
        <taxon>Pseudomonadati</taxon>
        <taxon>Pseudomonadota</taxon>
        <taxon>Gammaproteobacteria</taxon>
        <taxon>Enterobacterales</taxon>
        <taxon>Enterobacteriaceae</taxon>
        <taxon>Kosakonia</taxon>
    </lineage>
</organism>
<dbReference type="CDD" id="cd02933">
    <property type="entry name" value="OYE_like_FMN"/>
    <property type="match status" value="1"/>
</dbReference>
<keyword evidence="6" id="KW-1185">Reference proteome</keyword>
<name>A0A1C3YSW5_9ENTR</name>
<dbReference type="Gene3D" id="3.20.20.70">
    <property type="entry name" value="Aldolase class I"/>
    <property type="match status" value="1"/>
</dbReference>
<sequence length="373" mass="41283">MDKHSLFDRYQMKHISLKNRIVMAPMTRARSSQPGNIPTALMADYYQQRASAGLVITEATQISPQGQGYSWTPGIHSAEQIAGWRRVTQAVHHAGGIIFSQLWHVGRMSHARFHADGKPVAPSALPSEAKVWVVNEKGEGQMVDSTAPRALSHADIQQVIEDYRQAAINAVEAGFDGIEVHGGNGYLVDQFLRRTSNHRTDEYGGSLVNRIRFAQEVLASISDAIGSERTGIRLSPFITQRGMNDPQVIDAILALAAWCDKKGIAYIHLAEADWDDAPQVPLAFRKALRATFNGTLIVAGNYTKDKADKILHDDLADLVAFGRPFISNPDLTYRLKNHLPLEEINDPATLFGGSDKGYTDYPVYHSTDVRNRE</sequence>
<dbReference type="OrthoDB" id="8523426at2"/>
<feature type="domain" description="NADH:flavin oxidoreductase/NADH oxidase N-terminal" evidence="4">
    <location>
        <begin position="6"/>
        <end position="342"/>
    </location>
</feature>
<dbReference type="InterPro" id="IPR013785">
    <property type="entry name" value="Aldolase_TIM"/>
</dbReference>
<dbReference type="SUPFAM" id="SSF51395">
    <property type="entry name" value="FMN-linked oxidoreductases"/>
    <property type="match status" value="1"/>
</dbReference>
<dbReference type="PANTHER" id="PTHR22893">
    <property type="entry name" value="NADH OXIDOREDUCTASE-RELATED"/>
    <property type="match status" value="1"/>
</dbReference>
<gene>
    <name evidence="5" type="ORF">GA0061071_101114</name>
</gene>
<dbReference type="NCBIfam" id="NF007899">
    <property type="entry name" value="PRK10605.1"/>
    <property type="match status" value="1"/>
</dbReference>
<evidence type="ECO:0000256" key="3">
    <source>
        <dbReference type="ARBA" id="ARBA00023002"/>
    </source>
</evidence>
<accession>A0A1C3YSW5</accession>
<protein>
    <submittedName>
        <fullName evidence="5">N-ethylmaleimide reductase</fullName>
    </submittedName>
</protein>
<dbReference type="InterPro" id="IPR001155">
    <property type="entry name" value="OxRdtase_FMN_N"/>
</dbReference>
<dbReference type="Proteomes" id="UP000198975">
    <property type="component" value="Unassembled WGS sequence"/>
</dbReference>
<dbReference type="AlphaFoldDB" id="A0A1C3YSW5"/>
<dbReference type="GO" id="GO:0016628">
    <property type="term" value="F:oxidoreductase activity, acting on the CH-CH group of donors, NAD or NADP as acceptor"/>
    <property type="evidence" value="ECO:0007669"/>
    <property type="project" value="UniProtKB-ARBA"/>
</dbReference>
<dbReference type="InterPro" id="IPR045247">
    <property type="entry name" value="Oye-like"/>
</dbReference>
<dbReference type="GO" id="GO:0005829">
    <property type="term" value="C:cytosol"/>
    <property type="evidence" value="ECO:0007669"/>
    <property type="project" value="UniProtKB-ARBA"/>
</dbReference>
<dbReference type="PANTHER" id="PTHR22893:SF135">
    <property type="entry name" value="NAD(P)H:FLAVIN OXIDOREDUCTASE SYE2"/>
    <property type="match status" value="1"/>
</dbReference>
<dbReference type="FunFam" id="3.20.20.70:FF:000059">
    <property type="entry name" value="N-ethylmaleimide reductase, FMN-linked"/>
    <property type="match status" value="1"/>
</dbReference>
<dbReference type="Pfam" id="PF00724">
    <property type="entry name" value="Oxidored_FMN"/>
    <property type="match status" value="1"/>
</dbReference>
<evidence type="ECO:0000313" key="5">
    <source>
        <dbReference type="EMBL" id="SCB73169.1"/>
    </source>
</evidence>
<keyword evidence="3" id="KW-0560">Oxidoreductase</keyword>
<proteinExistence type="inferred from homology"/>
<dbReference type="GO" id="GO:0010181">
    <property type="term" value="F:FMN binding"/>
    <property type="evidence" value="ECO:0007669"/>
    <property type="project" value="InterPro"/>
</dbReference>
<dbReference type="EMBL" id="FMAY01000001">
    <property type="protein sequence ID" value="SCB73169.1"/>
    <property type="molecule type" value="Genomic_DNA"/>
</dbReference>
<reference evidence="6" key="1">
    <citation type="submission" date="2016-08" db="EMBL/GenBank/DDBJ databases">
        <authorList>
            <person name="Varghese N."/>
            <person name="Submissions Spin"/>
        </authorList>
    </citation>
    <scope>NUCLEOTIDE SEQUENCE [LARGE SCALE GENOMIC DNA]</scope>
    <source>
        <strain evidence="6">REICA_082</strain>
    </source>
</reference>
<evidence type="ECO:0000313" key="6">
    <source>
        <dbReference type="Proteomes" id="UP000198975"/>
    </source>
</evidence>
<evidence type="ECO:0000256" key="2">
    <source>
        <dbReference type="ARBA" id="ARBA00005979"/>
    </source>
</evidence>
<comment type="cofactor">
    <cofactor evidence="1">
        <name>FMN</name>
        <dbReference type="ChEBI" id="CHEBI:58210"/>
    </cofactor>
</comment>
<evidence type="ECO:0000259" key="4">
    <source>
        <dbReference type="Pfam" id="PF00724"/>
    </source>
</evidence>
<evidence type="ECO:0000256" key="1">
    <source>
        <dbReference type="ARBA" id="ARBA00001917"/>
    </source>
</evidence>